<dbReference type="EMBL" id="AP035788">
    <property type="protein sequence ID" value="BFO77605.1"/>
    <property type="molecule type" value="Genomic_DNA"/>
</dbReference>
<name>A0AB33J729_9BACT</name>
<sequence length="255" mass="29025">MTCHLDYASKWFLLYVVIGLWSGVLFSSCHSRKEMKPSGVAVSAVGNSEMAMAVDTFGTQDLNTFFLRGHVRSAVITQRTSQGKDSICLALAFGKDGMLARIDSFFINDATDKDGKGHSQSALSIRRDREGRLLSILKTDKLACNGFVGWHFAYKGNRLSELFYDIGWCSGQPRIYFGKVKNGLPTERKIVSFDEYWELEAKSKIRYDSLDAYGNWLSCREVMSVNEGESEEIDSQMTYRHYTESRRFGQHIIYY</sequence>
<keyword evidence="1" id="KW-0812">Transmembrane</keyword>
<keyword evidence="1" id="KW-1133">Transmembrane helix</keyword>
<evidence type="ECO:0008006" key="3">
    <source>
        <dbReference type="Google" id="ProtNLM"/>
    </source>
</evidence>
<accession>A0AB33J729</accession>
<reference evidence="2" key="1">
    <citation type="submission" date="2024-07" db="EMBL/GenBank/DDBJ databases">
        <title>Complete genome sequence of Prevotella sp. YM-2024 GTC17260.</title>
        <authorList>
            <person name="Hayashi M."/>
            <person name="Muto Y."/>
            <person name="Tanaka K."/>
            <person name="Niwa H."/>
        </authorList>
    </citation>
    <scope>NUCLEOTIDE SEQUENCE</scope>
    <source>
        <strain evidence="2">GTC17260</strain>
    </source>
</reference>
<dbReference type="AlphaFoldDB" id="A0AB33J729"/>
<keyword evidence="1" id="KW-0472">Membrane</keyword>
<proteinExistence type="predicted"/>
<protein>
    <recommendedName>
        <fullName evidence="3">Lipoprotein</fullName>
    </recommendedName>
</protein>
<evidence type="ECO:0000313" key="2">
    <source>
        <dbReference type="EMBL" id="BFO77605.1"/>
    </source>
</evidence>
<organism evidence="2">
    <name type="scientific">Prevotella sp. GTC17260</name>
    <dbReference type="NCBI Taxonomy" id="3236796"/>
    <lineage>
        <taxon>Bacteria</taxon>
        <taxon>Pseudomonadati</taxon>
        <taxon>Bacteroidota</taxon>
        <taxon>Bacteroidia</taxon>
        <taxon>Bacteroidales</taxon>
        <taxon>Prevotellaceae</taxon>
        <taxon>Prevotella</taxon>
    </lineage>
</organism>
<feature type="transmembrane region" description="Helical" evidence="1">
    <location>
        <begin position="12"/>
        <end position="29"/>
    </location>
</feature>
<evidence type="ECO:0000256" key="1">
    <source>
        <dbReference type="SAM" id="Phobius"/>
    </source>
</evidence>
<gene>
    <name evidence="2" type="ORF">GTC17260_02400</name>
</gene>